<organism evidence="9 10">
    <name type="scientific">Zancudomyces culisetae</name>
    <name type="common">Gut fungus</name>
    <name type="synonym">Smittium culisetae</name>
    <dbReference type="NCBI Taxonomy" id="1213189"/>
    <lineage>
        <taxon>Eukaryota</taxon>
        <taxon>Fungi</taxon>
        <taxon>Fungi incertae sedis</taxon>
        <taxon>Zoopagomycota</taxon>
        <taxon>Kickxellomycotina</taxon>
        <taxon>Harpellomycetes</taxon>
        <taxon>Harpellales</taxon>
        <taxon>Legeriomycetaceae</taxon>
        <taxon>Zancudomyces</taxon>
    </lineage>
</organism>
<feature type="domain" description="HTH myb-type" evidence="8">
    <location>
        <begin position="516"/>
        <end position="567"/>
    </location>
</feature>
<dbReference type="GO" id="GO:0000978">
    <property type="term" value="F:RNA polymerase II cis-regulatory region sequence-specific DNA binding"/>
    <property type="evidence" value="ECO:0007669"/>
    <property type="project" value="TreeGrafter"/>
</dbReference>
<evidence type="ECO:0000259" key="7">
    <source>
        <dbReference type="PROSITE" id="PS51293"/>
    </source>
</evidence>
<evidence type="ECO:0000256" key="3">
    <source>
        <dbReference type="ARBA" id="ARBA00023163"/>
    </source>
</evidence>
<comment type="caution">
    <text evidence="9">The sequence shown here is derived from an EMBL/GenBank/DDBJ whole genome shotgun (WGS) entry which is preliminary data.</text>
</comment>
<dbReference type="Pfam" id="PF00249">
    <property type="entry name" value="Myb_DNA-binding"/>
    <property type="match status" value="2"/>
</dbReference>
<feature type="domain" description="Myb-like" evidence="6">
    <location>
        <begin position="512"/>
        <end position="563"/>
    </location>
</feature>
<evidence type="ECO:0000256" key="5">
    <source>
        <dbReference type="SAM" id="MobiDB-lite"/>
    </source>
</evidence>
<dbReference type="GO" id="GO:0019185">
    <property type="term" value="C:snRNA-activating protein complex"/>
    <property type="evidence" value="ECO:0007669"/>
    <property type="project" value="TreeGrafter"/>
</dbReference>
<dbReference type="PROSITE" id="PS50090">
    <property type="entry name" value="MYB_LIKE"/>
    <property type="match status" value="4"/>
</dbReference>
<sequence length="965" mass="109226">MARDVHIDGQGSISEVQFHNDSAQANSSQVDQNQIVENLEKEITKYEEEIFRLGIESNIEVGAEYEKRLIAAIKTEEKLKEEQFTLLMNSEQSKDEGNDKKCTKSMDNGDEEEEIKAESTFEEVKYQAILAYRNNYKVMKKIEKNIGNVNRGIENAIAVKAAITELVSGKYREKTEEKERWASIMGVSEKEGAKEIENILKRLSKLESTIRGIGNVEEKTKNGNRNKGYGNKRKIQCYFREMYHEDVPENLDTQRRKKQRKLIITRACRWTEREKKQLAYGVRQQNKELIIEKIMNDSEGTTEQKIEKINRLQSKRYNKELEYNIDGISWDEISRKYVLTQKPTACAIQWATHGHPMINKGLWSKEEEAALKGIVEENGGYDWVDIARKLNTNRTAAQCFKYYQRKLNNKLTKKHWNVDEDEMVRQLVSYYGEGQWQSISSCIEGRTSQQVLHRWYKVLHPMIKSGRWTEDEDALLLEAVKLYGVGKWTKISQHVPGRTDVKCRERYVNVLAPNVNHSKWTREEDHKLIEIVNRVGVGKWSYVSYLMGNRSDNQCWKHWQILHKRGMAHLPPQDISNEDEGSVQITVNPKGAEASGSKRGRASSKQRGQSLFLYKLNNSQAYLNLNDDGVNVDDTTTFSIPTIAKASDFGRGILSSMDSEVKANANANANTDTDTDTITDTIKNTLLTGSSSSGIGAISQGLSSSTKRLWRRVETNITNQQLDFITQNPTETSQPLPRAAARNQLRIDDAQTISPYLVNYYKSLFSCLITGPHGRYGLLNPKNAAEPLPPPPIPFHDKDTFSSAVTLTATENTDSCRSSDNNALASASNLCSNDAHNPPPTTDFLSNAIVVPSNFNVIPPNPGVYNALLNILSLFPEITRVISDTDSIESQQSSHTALMSSSAPEIGHNAIHATSTESDSVNLSHENTFTVDESELDSESVDFQNIFLVLYKLFAWSLHLHSLSK</sequence>
<dbReference type="InterPro" id="IPR051575">
    <property type="entry name" value="Myb-like_DNA-bd"/>
</dbReference>
<feature type="domain" description="SANT" evidence="7">
    <location>
        <begin position="463"/>
        <end position="509"/>
    </location>
</feature>
<dbReference type="Gene3D" id="1.10.10.60">
    <property type="entry name" value="Homeodomain-like"/>
    <property type="match status" value="4"/>
</dbReference>
<evidence type="ECO:0000313" key="10">
    <source>
        <dbReference type="Proteomes" id="UP000188320"/>
    </source>
</evidence>
<dbReference type="GO" id="GO:0042796">
    <property type="term" value="P:snRNA transcription by RNA polymerase III"/>
    <property type="evidence" value="ECO:0007669"/>
    <property type="project" value="TreeGrafter"/>
</dbReference>
<dbReference type="InterPro" id="IPR001005">
    <property type="entry name" value="SANT/Myb"/>
</dbReference>
<keyword evidence="1" id="KW-0805">Transcription regulation</keyword>
<evidence type="ECO:0000256" key="4">
    <source>
        <dbReference type="ARBA" id="ARBA00023242"/>
    </source>
</evidence>
<dbReference type="PROSITE" id="PS51294">
    <property type="entry name" value="HTH_MYB"/>
    <property type="match status" value="4"/>
</dbReference>
<dbReference type="GO" id="GO:0001006">
    <property type="term" value="F:RNA polymerase III type 3 promoter sequence-specific DNA binding"/>
    <property type="evidence" value="ECO:0007669"/>
    <property type="project" value="TreeGrafter"/>
</dbReference>
<dbReference type="Pfam" id="PF13921">
    <property type="entry name" value="Myb_DNA-bind_6"/>
    <property type="match status" value="1"/>
</dbReference>
<dbReference type="Proteomes" id="UP000188320">
    <property type="component" value="Unassembled WGS sequence"/>
</dbReference>
<accession>A0A1R1PXH3</accession>
<feature type="region of interest" description="Disordered" evidence="5">
    <location>
        <begin position="88"/>
        <end position="116"/>
    </location>
</feature>
<dbReference type="CDD" id="cd00167">
    <property type="entry name" value="SANT"/>
    <property type="match status" value="4"/>
</dbReference>
<dbReference type="InterPro" id="IPR017884">
    <property type="entry name" value="SANT_dom"/>
</dbReference>
<dbReference type="PANTHER" id="PTHR46621">
    <property type="entry name" value="SNRNA-ACTIVATING PROTEIN COMPLEX SUBUNIT 4"/>
    <property type="match status" value="1"/>
</dbReference>
<reference evidence="10" key="1">
    <citation type="submission" date="2017-01" db="EMBL/GenBank/DDBJ databases">
        <authorList>
            <person name="Wang Y."/>
            <person name="White M."/>
            <person name="Kvist S."/>
            <person name="Moncalvo J.-M."/>
        </authorList>
    </citation>
    <scope>NUCLEOTIDE SEQUENCE [LARGE SCALE GENOMIC DNA]</scope>
    <source>
        <strain evidence="10">COL-18-3</strain>
    </source>
</reference>
<feature type="domain" description="Myb-like" evidence="6">
    <location>
        <begin position="355"/>
        <end position="407"/>
    </location>
</feature>
<feature type="domain" description="Myb-like" evidence="6">
    <location>
        <begin position="408"/>
        <end position="459"/>
    </location>
</feature>
<keyword evidence="4" id="KW-0539">Nucleus</keyword>
<dbReference type="SUPFAM" id="SSF46689">
    <property type="entry name" value="Homeodomain-like"/>
    <property type="match status" value="4"/>
</dbReference>
<feature type="domain" description="HTH myb-type" evidence="8">
    <location>
        <begin position="460"/>
        <end position="515"/>
    </location>
</feature>
<dbReference type="PROSITE" id="PS51293">
    <property type="entry name" value="SANT"/>
    <property type="match status" value="1"/>
</dbReference>
<evidence type="ECO:0000256" key="2">
    <source>
        <dbReference type="ARBA" id="ARBA00023125"/>
    </source>
</evidence>
<dbReference type="OrthoDB" id="2143914at2759"/>
<proteinExistence type="predicted"/>
<feature type="compositionally biased region" description="Polar residues" evidence="5">
    <location>
        <begin position="11"/>
        <end position="30"/>
    </location>
</feature>
<keyword evidence="3" id="KW-0804">Transcription</keyword>
<protein>
    <submittedName>
        <fullName evidence="9">Myb-like protein L</fullName>
    </submittedName>
</protein>
<feature type="region of interest" description="Disordered" evidence="5">
    <location>
        <begin position="1"/>
        <end position="30"/>
    </location>
</feature>
<feature type="region of interest" description="Disordered" evidence="5">
    <location>
        <begin position="587"/>
        <end position="606"/>
    </location>
</feature>
<evidence type="ECO:0000256" key="1">
    <source>
        <dbReference type="ARBA" id="ARBA00023015"/>
    </source>
</evidence>
<name>A0A1R1PXH3_ZANCU</name>
<dbReference type="GO" id="GO:0042795">
    <property type="term" value="P:snRNA transcription by RNA polymerase II"/>
    <property type="evidence" value="ECO:0007669"/>
    <property type="project" value="TreeGrafter"/>
</dbReference>
<evidence type="ECO:0000259" key="8">
    <source>
        <dbReference type="PROSITE" id="PS51294"/>
    </source>
</evidence>
<dbReference type="InterPro" id="IPR017930">
    <property type="entry name" value="Myb_dom"/>
</dbReference>
<feature type="domain" description="HTH myb-type" evidence="8">
    <location>
        <begin position="413"/>
        <end position="459"/>
    </location>
</feature>
<dbReference type="PANTHER" id="PTHR46621:SF1">
    <property type="entry name" value="SNRNA-ACTIVATING PROTEIN COMPLEX SUBUNIT 4"/>
    <property type="match status" value="1"/>
</dbReference>
<dbReference type="EMBL" id="LSSK01000061">
    <property type="protein sequence ID" value="OMH85671.1"/>
    <property type="molecule type" value="Genomic_DNA"/>
</dbReference>
<feature type="domain" description="Myb-like" evidence="6">
    <location>
        <begin position="460"/>
        <end position="511"/>
    </location>
</feature>
<dbReference type="SMART" id="SM00717">
    <property type="entry name" value="SANT"/>
    <property type="match status" value="5"/>
</dbReference>
<gene>
    <name evidence="9" type="ORF">AX774_g782</name>
</gene>
<keyword evidence="10" id="KW-1185">Reference proteome</keyword>
<dbReference type="InterPro" id="IPR009057">
    <property type="entry name" value="Homeodomain-like_sf"/>
</dbReference>
<dbReference type="AlphaFoldDB" id="A0A1R1PXH3"/>
<evidence type="ECO:0000313" key="9">
    <source>
        <dbReference type="EMBL" id="OMH85671.1"/>
    </source>
</evidence>
<evidence type="ECO:0000259" key="6">
    <source>
        <dbReference type="PROSITE" id="PS50090"/>
    </source>
</evidence>
<keyword evidence="2" id="KW-0238">DNA-binding</keyword>
<feature type="compositionally biased region" description="Basic and acidic residues" evidence="5">
    <location>
        <begin position="92"/>
        <end position="104"/>
    </location>
</feature>
<feature type="domain" description="HTH myb-type" evidence="8">
    <location>
        <begin position="355"/>
        <end position="411"/>
    </location>
</feature>